<evidence type="ECO:0000313" key="3">
    <source>
        <dbReference type="Proteomes" id="UP000022447"/>
    </source>
</evidence>
<evidence type="ECO:0000256" key="1">
    <source>
        <dbReference type="SAM" id="MobiDB-lite"/>
    </source>
</evidence>
<dbReference type="AlphaFoldDB" id="X7E9Y2"/>
<dbReference type="EMBL" id="JALZ01000054">
    <property type="protein sequence ID" value="ETX12767.1"/>
    <property type="molecule type" value="Genomic_DNA"/>
</dbReference>
<dbReference type="STRING" id="1449350.OCH239_17170"/>
<accession>X7E9Y2</accession>
<reference evidence="2 3" key="1">
    <citation type="submission" date="2014-01" db="EMBL/GenBank/DDBJ databases">
        <title>Roseivivax halodurans JCM 10272 Genome Sequencing.</title>
        <authorList>
            <person name="Lai Q."/>
            <person name="Li G."/>
            <person name="Shao Z."/>
        </authorList>
    </citation>
    <scope>NUCLEOTIDE SEQUENCE [LARGE SCALE GENOMIC DNA]</scope>
    <source>
        <strain evidence="2 3">JCM 10272</strain>
    </source>
</reference>
<sequence>MFRDQSLALCQDHGFSILRHGPEAERFVDRWRAEADPRGAGAEPEDIADEDPSFDGPEP</sequence>
<comment type="caution">
    <text evidence="2">The sequence shown here is derived from an EMBL/GenBank/DDBJ whole genome shotgun (WGS) entry which is preliminary data.</text>
</comment>
<keyword evidence="3" id="KW-1185">Reference proteome</keyword>
<dbReference type="Proteomes" id="UP000022447">
    <property type="component" value="Unassembled WGS sequence"/>
</dbReference>
<feature type="compositionally biased region" description="Acidic residues" evidence="1">
    <location>
        <begin position="43"/>
        <end position="59"/>
    </location>
</feature>
<evidence type="ECO:0000313" key="2">
    <source>
        <dbReference type="EMBL" id="ETX12767.1"/>
    </source>
</evidence>
<proteinExistence type="predicted"/>
<gene>
    <name evidence="2" type="ORF">OCH239_17170</name>
</gene>
<name>X7E9Y2_9RHOB</name>
<feature type="region of interest" description="Disordered" evidence="1">
    <location>
        <begin position="32"/>
        <end position="59"/>
    </location>
</feature>
<protein>
    <submittedName>
        <fullName evidence="2">Uncharacterized protein</fullName>
    </submittedName>
</protein>
<organism evidence="2 3">
    <name type="scientific">Roseivivax halodurans JCM 10272</name>
    <dbReference type="NCBI Taxonomy" id="1449350"/>
    <lineage>
        <taxon>Bacteria</taxon>
        <taxon>Pseudomonadati</taxon>
        <taxon>Pseudomonadota</taxon>
        <taxon>Alphaproteobacteria</taxon>
        <taxon>Rhodobacterales</taxon>
        <taxon>Roseobacteraceae</taxon>
        <taxon>Roseivivax</taxon>
    </lineage>
</organism>